<accession>A0A2P2E3L5</accession>
<comment type="similarity">
    <text evidence="1 2">Belongs to the ArsC family.</text>
</comment>
<organism evidence="3 4">
    <name type="scientific">Leptospira ryugenii</name>
    <dbReference type="NCBI Taxonomy" id="1917863"/>
    <lineage>
        <taxon>Bacteria</taxon>
        <taxon>Pseudomonadati</taxon>
        <taxon>Spirochaetota</taxon>
        <taxon>Spirochaetia</taxon>
        <taxon>Leptospirales</taxon>
        <taxon>Leptospiraceae</taxon>
        <taxon>Leptospira</taxon>
    </lineage>
</organism>
<dbReference type="Pfam" id="PF03960">
    <property type="entry name" value="ArsC"/>
    <property type="match status" value="1"/>
</dbReference>
<sequence length="119" mass="13442">MKTKTKVYQYSGCGTCKKALQFLKQNQIDFESLPIRETPPSLTELKLALKKIGDLKKLFNTSGVDYREGNWKEKLDTLSPDQALSALSKHGNLVKRPFVISGDTILVGFKEEEWKSTFG</sequence>
<evidence type="ECO:0000256" key="1">
    <source>
        <dbReference type="ARBA" id="ARBA00007198"/>
    </source>
</evidence>
<dbReference type="OrthoDB" id="9794155at2"/>
<dbReference type="NCBIfam" id="TIGR01617">
    <property type="entry name" value="arsC_related"/>
    <property type="match status" value="1"/>
</dbReference>
<dbReference type="Proteomes" id="UP000245133">
    <property type="component" value="Unassembled WGS sequence"/>
</dbReference>
<dbReference type="PANTHER" id="PTHR30041:SF8">
    <property type="entry name" value="PROTEIN YFFB"/>
    <property type="match status" value="1"/>
</dbReference>
<gene>
    <name evidence="3" type="ORF">LPTSP4_29600</name>
</gene>
<evidence type="ECO:0000256" key="2">
    <source>
        <dbReference type="PROSITE-ProRule" id="PRU01282"/>
    </source>
</evidence>
<dbReference type="PROSITE" id="PS51353">
    <property type="entry name" value="ARSC"/>
    <property type="match status" value="1"/>
</dbReference>
<evidence type="ECO:0000313" key="3">
    <source>
        <dbReference type="EMBL" id="GBF51424.1"/>
    </source>
</evidence>
<reference evidence="3 4" key="1">
    <citation type="submission" date="2018-02" db="EMBL/GenBank/DDBJ databases">
        <title>Novel Leptospira species isolated from soil and water in Japan.</title>
        <authorList>
            <person name="Nakao R."/>
            <person name="Masuzawa T."/>
        </authorList>
    </citation>
    <scope>NUCLEOTIDE SEQUENCE [LARGE SCALE GENOMIC DNA]</scope>
    <source>
        <strain evidence="3 4">YH101</strain>
    </source>
</reference>
<dbReference type="SUPFAM" id="SSF52833">
    <property type="entry name" value="Thioredoxin-like"/>
    <property type="match status" value="1"/>
</dbReference>
<dbReference type="PANTHER" id="PTHR30041">
    <property type="entry name" value="ARSENATE REDUCTASE"/>
    <property type="match status" value="1"/>
</dbReference>
<protein>
    <submittedName>
        <fullName evidence="3">Glutaredoxin family protein</fullName>
    </submittedName>
</protein>
<name>A0A2P2E3L5_9LEPT</name>
<dbReference type="AlphaFoldDB" id="A0A2P2E3L5"/>
<dbReference type="InterPro" id="IPR006660">
    <property type="entry name" value="Arsenate_reductase-like"/>
</dbReference>
<dbReference type="EMBL" id="BFBB01000008">
    <property type="protein sequence ID" value="GBF51424.1"/>
    <property type="molecule type" value="Genomic_DNA"/>
</dbReference>
<keyword evidence="4" id="KW-1185">Reference proteome</keyword>
<dbReference type="InterPro" id="IPR036249">
    <property type="entry name" value="Thioredoxin-like_sf"/>
</dbReference>
<evidence type="ECO:0000313" key="4">
    <source>
        <dbReference type="Proteomes" id="UP000245133"/>
    </source>
</evidence>
<proteinExistence type="inferred from homology"/>
<dbReference type="RefSeq" id="WP_108977763.1">
    <property type="nucleotide sequence ID" value="NZ_BFBB01000008.1"/>
</dbReference>
<dbReference type="Gene3D" id="3.40.30.10">
    <property type="entry name" value="Glutaredoxin"/>
    <property type="match status" value="1"/>
</dbReference>
<comment type="caution">
    <text evidence="3">The sequence shown here is derived from an EMBL/GenBank/DDBJ whole genome shotgun (WGS) entry which is preliminary data.</text>
</comment>
<dbReference type="InterPro" id="IPR006504">
    <property type="entry name" value="Tscrpt_reg_Spx/MgsR"/>
</dbReference>